<dbReference type="SUPFAM" id="SSF53474">
    <property type="entry name" value="alpha/beta-Hydrolases"/>
    <property type="match status" value="1"/>
</dbReference>
<protein>
    <recommendedName>
        <fullName evidence="2">AB hydrolase-1 domain-containing protein</fullName>
    </recommendedName>
</protein>
<dbReference type="STRING" id="413071.G9MIS2"/>
<dbReference type="VEuPathDB" id="FungiDB:TRIVIDRAFT_31727"/>
<proteinExistence type="predicted"/>
<dbReference type="OMA" id="YELHNCL"/>
<dbReference type="HOGENOM" id="CLU_029375_3_0_1"/>
<name>G9MIS2_HYPVG</name>
<dbReference type="Proteomes" id="UP000007115">
    <property type="component" value="Unassembled WGS sequence"/>
</dbReference>
<dbReference type="EMBL" id="ABDF02000003">
    <property type="protein sequence ID" value="EHK25388.1"/>
    <property type="molecule type" value="Genomic_DNA"/>
</dbReference>
<comment type="caution">
    <text evidence="3">The sequence shown here is derived from an EMBL/GenBank/DDBJ whole genome shotgun (WGS) entry which is preliminary data.</text>
</comment>
<keyword evidence="1" id="KW-1133">Transmembrane helix</keyword>
<dbReference type="InterPro" id="IPR029058">
    <property type="entry name" value="AB_hydrolase_fold"/>
</dbReference>
<keyword evidence="1" id="KW-0812">Transmembrane</keyword>
<dbReference type="RefSeq" id="XP_013959596.1">
    <property type="nucleotide sequence ID" value="XM_014104121.1"/>
</dbReference>
<accession>G9MIS2</accession>
<feature type="domain" description="AB hydrolase-1" evidence="2">
    <location>
        <begin position="151"/>
        <end position="293"/>
    </location>
</feature>
<feature type="transmembrane region" description="Helical" evidence="1">
    <location>
        <begin position="12"/>
        <end position="35"/>
    </location>
</feature>
<dbReference type="Gene3D" id="3.40.50.1820">
    <property type="entry name" value="alpha/beta hydrolase"/>
    <property type="match status" value="1"/>
</dbReference>
<dbReference type="AlphaFoldDB" id="G9MIS2"/>
<organism evidence="3 4">
    <name type="scientific">Hypocrea virens (strain Gv29-8 / FGSC 10586)</name>
    <name type="common">Gliocladium virens</name>
    <name type="synonym">Trichoderma virens</name>
    <dbReference type="NCBI Taxonomy" id="413071"/>
    <lineage>
        <taxon>Eukaryota</taxon>
        <taxon>Fungi</taxon>
        <taxon>Dikarya</taxon>
        <taxon>Ascomycota</taxon>
        <taxon>Pezizomycotina</taxon>
        <taxon>Sordariomycetes</taxon>
        <taxon>Hypocreomycetidae</taxon>
        <taxon>Hypocreales</taxon>
        <taxon>Hypocreaceae</taxon>
        <taxon>Trichoderma</taxon>
    </lineage>
</organism>
<keyword evidence="1" id="KW-0472">Membrane</keyword>
<dbReference type="PANTHER" id="PTHR12277">
    <property type="entry name" value="ALPHA/BETA HYDROLASE DOMAIN-CONTAINING PROTEIN"/>
    <property type="match status" value="1"/>
</dbReference>
<dbReference type="Pfam" id="PF12697">
    <property type="entry name" value="Abhydrolase_6"/>
    <property type="match status" value="1"/>
</dbReference>
<keyword evidence="4" id="KW-1185">Reference proteome</keyword>
<sequence length="394" mass="43536">MAVPLHPILWVSIWVGAAPLIFYVALIGLGVIPFFQRHFLYAHTINSLWWSDINAPVGWGFAKNQVTPFGLQTSDGETIYAWHIMPLPLYLQHETTVATQDMGFCNDFTQTESFRLLASDPEARLIITCNSPLQNAGHIAQNTRPDSYHALTDTSSYHVLAIDYRGFGHSTGAPDERGLILDAAAVVDWAINVANISPNRIVLLGHSLGTAVASGVAERYALQGVEFAGIVLVAPFSDLATMLSGYRFGGIVPALGPFALWPSFARVLDRFIVDKWHSADRLANIVRHTRNRLRISLVHAKNDLDIPWTEDNKLFRAAASETIGTLDDDEFDTWKESYTVRTSGDSFVTTWKTGGDIIIRQELFPYGGHNDILSFAPVSLAIMRSFDLGGTAYD</sequence>
<dbReference type="eggNOG" id="KOG1552">
    <property type="taxonomic scope" value="Eukaryota"/>
</dbReference>
<reference evidence="3 4" key="1">
    <citation type="journal article" date="2011" name="Genome Biol.">
        <title>Comparative genome sequence analysis underscores mycoparasitism as the ancestral life style of Trichoderma.</title>
        <authorList>
            <person name="Kubicek C.P."/>
            <person name="Herrera-Estrella A."/>
            <person name="Seidl-Seiboth V."/>
            <person name="Martinez D.A."/>
            <person name="Druzhinina I.S."/>
            <person name="Thon M."/>
            <person name="Zeilinger S."/>
            <person name="Casas-Flores S."/>
            <person name="Horwitz B.A."/>
            <person name="Mukherjee P.K."/>
            <person name="Mukherjee M."/>
            <person name="Kredics L."/>
            <person name="Alcaraz L.D."/>
            <person name="Aerts A."/>
            <person name="Antal Z."/>
            <person name="Atanasova L."/>
            <person name="Cervantes-Badillo M.G."/>
            <person name="Challacombe J."/>
            <person name="Chertkov O."/>
            <person name="McCluskey K."/>
            <person name="Coulpier F."/>
            <person name="Deshpande N."/>
            <person name="von Doehren H."/>
            <person name="Ebbole D.J."/>
            <person name="Esquivel-Naranjo E.U."/>
            <person name="Fekete E."/>
            <person name="Flipphi M."/>
            <person name="Glaser F."/>
            <person name="Gomez-Rodriguez E.Y."/>
            <person name="Gruber S."/>
            <person name="Han C."/>
            <person name="Henrissat B."/>
            <person name="Hermosa R."/>
            <person name="Hernandez-Onate M."/>
            <person name="Karaffa L."/>
            <person name="Kosti I."/>
            <person name="Le Crom S."/>
            <person name="Lindquist E."/>
            <person name="Lucas S."/>
            <person name="Luebeck M."/>
            <person name="Luebeck P.S."/>
            <person name="Margeot A."/>
            <person name="Metz B."/>
            <person name="Misra M."/>
            <person name="Nevalainen H."/>
            <person name="Omann M."/>
            <person name="Packer N."/>
            <person name="Perrone G."/>
            <person name="Uresti-Rivera E.E."/>
            <person name="Salamov A."/>
            <person name="Schmoll M."/>
            <person name="Seiboth B."/>
            <person name="Shapiro H."/>
            <person name="Sukno S."/>
            <person name="Tamayo-Ramos J.A."/>
            <person name="Tisch D."/>
            <person name="Wiest A."/>
            <person name="Wilkinson H.H."/>
            <person name="Zhang M."/>
            <person name="Coutinho P.M."/>
            <person name="Kenerley C.M."/>
            <person name="Monte E."/>
            <person name="Baker S.E."/>
            <person name="Grigoriev I.V."/>
        </authorList>
    </citation>
    <scope>NUCLEOTIDE SEQUENCE [LARGE SCALE GENOMIC DNA]</scope>
    <source>
        <strain evidence="4">Gv29-8 / FGSC 10586</strain>
    </source>
</reference>
<evidence type="ECO:0000313" key="4">
    <source>
        <dbReference type="Proteomes" id="UP000007115"/>
    </source>
</evidence>
<dbReference type="PANTHER" id="PTHR12277:SF81">
    <property type="entry name" value="PROTEIN ABHD13"/>
    <property type="match status" value="1"/>
</dbReference>
<dbReference type="InterPro" id="IPR000073">
    <property type="entry name" value="AB_hydrolase_1"/>
</dbReference>
<dbReference type="InParanoid" id="G9MIS2"/>
<gene>
    <name evidence="3" type="ORF">TRIVIDRAFT_31727</name>
</gene>
<evidence type="ECO:0000256" key="1">
    <source>
        <dbReference type="SAM" id="Phobius"/>
    </source>
</evidence>
<evidence type="ECO:0000259" key="2">
    <source>
        <dbReference type="Pfam" id="PF12697"/>
    </source>
</evidence>
<evidence type="ECO:0000313" key="3">
    <source>
        <dbReference type="EMBL" id="EHK25388.1"/>
    </source>
</evidence>
<dbReference type="OrthoDB" id="446723at2759"/>
<dbReference type="GeneID" id="25793018"/>